<feature type="compositionally biased region" description="Polar residues" evidence="2">
    <location>
        <begin position="1"/>
        <end position="10"/>
    </location>
</feature>
<feature type="region of interest" description="Disordered" evidence="2">
    <location>
        <begin position="1"/>
        <end position="59"/>
    </location>
</feature>
<evidence type="ECO:0000256" key="2">
    <source>
        <dbReference type="SAM" id="MobiDB-lite"/>
    </source>
</evidence>
<evidence type="ECO:0000313" key="4">
    <source>
        <dbReference type="Proteomes" id="UP001203338"/>
    </source>
</evidence>
<dbReference type="EMBL" id="JAMFLX010000022">
    <property type="protein sequence ID" value="MCL6271285.1"/>
    <property type="molecule type" value="Genomic_DNA"/>
</dbReference>
<dbReference type="Proteomes" id="UP001203338">
    <property type="component" value="Unassembled WGS sequence"/>
</dbReference>
<protein>
    <submittedName>
        <fullName evidence="3">Uncharacterized protein</fullName>
    </submittedName>
</protein>
<organism evidence="3 4">
    <name type="scientific">Parendozoicomonas callyspongiae</name>
    <dbReference type="NCBI Taxonomy" id="2942213"/>
    <lineage>
        <taxon>Bacteria</taxon>
        <taxon>Pseudomonadati</taxon>
        <taxon>Pseudomonadota</taxon>
        <taxon>Gammaproteobacteria</taxon>
        <taxon>Oceanospirillales</taxon>
        <taxon>Endozoicomonadaceae</taxon>
        <taxon>Parendozoicomonas</taxon>
    </lineage>
</organism>
<dbReference type="RefSeq" id="WP_249700787.1">
    <property type="nucleotide sequence ID" value="NZ_JAMFLX010000022.1"/>
</dbReference>
<keyword evidence="1" id="KW-0175">Coiled coil</keyword>
<keyword evidence="4" id="KW-1185">Reference proteome</keyword>
<gene>
    <name evidence="3" type="ORF">M3P05_15265</name>
</gene>
<name>A0ABT0PIU3_9GAMM</name>
<sequence length="823" mass="92034">MERTLGTSSGAGARRPHPDSQGGSGVEGPPQPKVPRRGVVGSNQPCQQHIGRRTAHRNTSSIATVLPRMDVGGGSSTAEDMEVGGGQVYRNACSTVSTQDGEKSKQLRWVAEGRQRAAVFNLDESPDVLVMLQNYPGLEWKKRRLSFGEMIIIWKQGTPLGERAADDMFRRLDTIDQWSTKAKDVYKLDDEIRRTMRQCLLIEAQVDLIDGDESWKAEAQKERLKCAKLSIPKIVGSTQLGEDVSERAHYRFTNFVKPEHLQKKLYIHLNDQGYWKGSRKRDSDAFLEECGGFAYFGGSSEANSVQTRTLKIQELQKQNLSENPAENFSHAKNMIHQLDELEKELHEACEVAAGVKAAKGYLSLLGRMFSFGSGKTPGDVFKNQKLLDDQNDGSAKKDRAYALNNLLRWVQQEKQIIIQVASDPGAGLCAEKLTWNEAIEFKRCGYNLDPSFTVCSALKDQHLTNKEGRVLGEGVFHTAVELEYTKCKPACTRVFKGISSRDRSGWKDVVGAEFFMDEKSPRHSARNIAVGEIASKLGMKERVPDCEFAVHNLQFGVQMSKAKGLKGTDSRVRGKSGLGYNFRDIDGHKTFCYNTVKQLNQLEWLDALCANLDRNDGNIMFDSTGMVTGIDHDACLYPFPDIIRKPLLQDASVQQQYRAGCRVGFPLVIDSETLTKLEELDIKALRYQLRHKLMVKELDALEKRYELLLEHARGLASQDFAISNWESWRDSGNRNVYQFLTANEITGSNDGEIAACRERLATPHAEEAQLILGQAGGALEGMTEAQRLTYQMHCNLETTKRLGINTSYTGMYFGKGSQQSRIG</sequence>
<proteinExistence type="predicted"/>
<evidence type="ECO:0000256" key="1">
    <source>
        <dbReference type="SAM" id="Coils"/>
    </source>
</evidence>
<evidence type="ECO:0000313" key="3">
    <source>
        <dbReference type="EMBL" id="MCL6271285.1"/>
    </source>
</evidence>
<accession>A0ABT0PIU3</accession>
<reference evidence="3 4" key="1">
    <citation type="submission" date="2022-05" db="EMBL/GenBank/DDBJ databases">
        <authorList>
            <person name="Park J.-S."/>
        </authorList>
    </citation>
    <scope>NUCLEOTIDE SEQUENCE [LARGE SCALE GENOMIC DNA]</scope>
    <source>
        <strain evidence="3 4">2012CJ34-2</strain>
    </source>
</reference>
<feature type="coiled-coil region" evidence="1">
    <location>
        <begin position="331"/>
        <end position="358"/>
    </location>
</feature>
<comment type="caution">
    <text evidence="3">The sequence shown here is derived from an EMBL/GenBank/DDBJ whole genome shotgun (WGS) entry which is preliminary data.</text>
</comment>